<sequence>MFYSQDNRERVKKENPDVSFGEIGKILGREWSELSEPDKAPYMKKAERDKRRYEAEKAHYDAREGDE</sequence>
<feature type="region of interest" description="Disordered" evidence="2">
    <location>
        <begin position="42"/>
        <end position="67"/>
    </location>
</feature>
<evidence type="ECO:0000313" key="4">
    <source>
        <dbReference type="EMBL" id="KIZ15658.1"/>
    </source>
</evidence>
<gene>
    <name evidence="4" type="ORF">SNA_25260</name>
</gene>
<keyword evidence="5" id="KW-1185">Reference proteome</keyword>
<dbReference type="PROSITE" id="PS50118">
    <property type="entry name" value="HMG_BOX_2"/>
    <property type="match status" value="1"/>
</dbReference>
<dbReference type="PRINTS" id="PR00886">
    <property type="entry name" value="HIGHMOBLTY12"/>
</dbReference>
<dbReference type="GO" id="GO:0003677">
    <property type="term" value="F:DNA binding"/>
    <property type="evidence" value="ECO:0007669"/>
    <property type="project" value="UniProtKB-KW"/>
</dbReference>
<name>A0A0D7CHH0_9ACTN</name>
<organism evidence="4 5">
    <name type="scientific">Streptomyces natalensis ATCC 27448</name>
    <dbReference type="NCBI Taxonomy" id="1240678"/>
    <lineage>
        <taxon>Bacteria</taxon>
        <taxon>Bacillati</taxon>
        <taxon>Actinomycetota</taxon>
        <taxon>Actinomycetes</taxon>
        <taxon>Kitasatosporales</taxon>
        <taxon>Streptomycetaceae</taxon>
        <taxon>Streptomyces</taxon>
    </lineage>
</organism>
<dbReference type="SMART" id="SM00398">
    <property type="entry name" value="HMG"/>
    <property type="match status" value="1"/>
</dbReference>
<dbReference type="SUPFAM" id="SSF47095">
    <property type="entry name" value="HMG-box"/>
    <property type="match status" value="1"/>
</dbReference>
<dbReference type="PANTHER" id="PTHR48112">
    <property type="entry name" value="HIGH MOBILITY GROUP PROTEIN DSP1"/>
    <property type="match status" value="1"/>
</dbReference>
<evidence type="ECO:0000256" key="1">
    <source>
        <dbReference type="ARBA" id="ARBA00023125"/>
    </source>
</evidence>
<dbReference type="Pfam" id="PF00505">
    <property type="entry name" value="HMG_box"/>
    <property type="match status" value="1"/>
</dbReference>
<reference evidence="4 5" key="1">
    <citation type="submission" date="2014-09" db="EMBL/GenBank/DDBJ databases">
        <title>Draft genome sequence of Streptomyces natalensis ATCC 27448, producer of the antifungal pimaricin.</title>
        <authorList>
            <person name="Mendes M.V."/>
            <person name="Beites T."/>
            <person name="Pires S."/>
            <person name="Santos C.L."/>
            <person name="Moradas-Ferreira P."/>
        </authorList>
    </citation>
    <scope>NUCLEOTIDE SEQUENCE [LARGE SCALE GENOMIC DNA]</scope>
    <source>
        <strain evidence="4 5">ATCC 27448</strain>
    </source>
</reference>
<proteinExistence type="predicted"/>
<evidence type="ECO:0000313" key="5">
    <source>
        <dbReference type="Proteomes" id="UP000032458"/>
    </source>
</evidence>
<evidence type="ECO:0000256" key="2">
    <source>
        <dbReference type="SAM" id="MobiDB-lite"/>
    </source>
</evidence>
<dbReference type="InterPro" id="IPR050342">
    <property type="entry name" value="HMGB"/>
</dbReference>
<dbReference type="InterPro" id="IPR009071">
    <property type="entry name" value="HMG_box_dom"/>
</dbReference>
<dbReference type="InterPro" id="IPR036910">
    <property type="entry name" value="HMG_box_dom_sf"/>
</dbReference>
<dbReference type="PATRIC" id="fig|1240678.4.peg.5371"/>
<dbReference type="AlphaFoldDB" id="A0A0D7CHH0"/>
<dbReference type="PANTHER" id="PTHR48112:SF22">
    <property type="entry name" value="MITOCHONDRIAL TRANSCRIPTION FACTOR A, ISOFORM B"/>
    <property type="match status" value="1"/>
</dbReference>
<dbReference type="Proteomes" id="UP000032458">
    <property type="component" value="Unassembled WGS sequence"/>
</dbReference>
<protein>
    <recommendedName>
        <fullName evidence="3">HMG box domain-containing protein</fullName>
    </recommendedName>
</protein>
<evidence type="ECO:0000259" key="3">
    <source>
        <dbReference type="PROSITE" id="PS50118"/>
    </source>
</evidence>
<accession>A0A0D7CHH0</accession>
<dbReference type="EMBL" id="JRKI01000032">
    <property type="protein sequence ID" value="KIZ15658.1"/>
    <property type="molecule type" value="Genomic_DNA"/>
</dbReference>
<dbReference type="Gene3D" id="1.10.30.10">
    <property type="entry name" value="High mobility group box domain"/>
    <property type="match status" value="1"/>
</dbReference>
<keyword evidence="1" id="KW-0238">DNA-binding</keyword>
<comment type="caution">
    <text evidence="4">The sequence shown here is derived from an EMBL/GenBank/DDBJ whole genome shotgun (WGS) entry which is preliminary data.</text>
</comment>
<feature type="domain" description="HMG box" evidence="3">
    <location>
        <begin position="1"/>
        <end position="61"/>
    </location>
</feature>